<protein>
    <submittedName>
        <fullName evidence="2">Uncharacterized protein</fullName>
    </submittedName>
</protein>
<reference evidence="2" key="2">
    <citation type="submission" date="2021-12" db="EMBL/GenBank/DDBJ databases">
        <title>Resequencing data analysis of finger millet.</title>
        <authorList>
            <person name="Hatakeyama M."/>
            <person name="Aluri S."/>
            <person name="Balachadran M.T."/>
            <person name="Sivarajan S.R."/>
            <person name="Poveda L."/>
            <person name="Shimizu-Inatsugi R."/>
            <person name="Schlapbach R."/>
            <person name="Sreeman S.M."/>
            <person name="Shimizu K.K."/>
        </authorList>
    </citation>
    <scope>NUCLEOTIDE SEQUENCE</scope>
</reference>
<dbReference type="Proteomes" id="UP001054889">
    <property type="component" value="Unassembled WGS sequence"/>
</dbReference>
<feature type="region of interest" description="Disordered" evidence="1">
    <location>
        <begin position="106"/>
        <end position="128"/>
    </location>
</feature>
<dbReference type="EMBL" id="BQKI01000084">
    <property type="protein sequence ID" value="GJN32672.1"/>
    <property type="molecule type" value="Genomic_DNA"/>
</dbReference>
<reference evidence="2" key="1">
    <citation type="journal article" date="2018" name="DNA Res.">
        <title>Multiple hybrid de novo genome assembly of finger millet, an orphan allotetraploid crop.</title>
        <authorList>
            <person name="Hatakeyama M."/>
            <person name="Aluri S."/>
            <person name="Balachadran M.T."/>
            <person name="Sivarajan S.R."/>
            <person name="Patrignani A."/>
            <person name="Gruter S."/>
            <person name="Poveda L."/>
            <person name="Shimizu-Inatsugi R."/>
            <person name="Baeten J."/>
            <person name="Francoijs K.J."/>
            <person name="Nataraja K.N."/>
            <person name="Reddy Y.A.N."/>
            <person name="Phadnis S."/>
            <person name="Ravikumar R.L."/>
            <person name="Schlapbach R."/>
            <person name="Sreeman S.M."/>
            <person name="Shimizu K.K."/>
        </authorList>
    </citation>
    <scope>NUCLEOTIDE SEQUENCE</scope>
</reference>
<dbReference type="AlphaFoldDB" id="A0AAV5FCH4"/>
<comment type="caution">
    <text evidence="2">The sequence shown here is derived from an EMBL/GenBank/DDBJ whole genome shotgun (WGS) entry which is preliminary data.</text>
</comment>
<proteinExistence type="predicted"/>
<accession>A0AAV5FCH4</accession>
<evidence type="ECO:0000256" key="1">
    <source>
        <dbReference type="SAM" id="MobiDB-lite"/>
    </source>
</evidence>
<evidence type="ECO:0000313" key="2">
    <source>
        <dbReference type="EMBL" id="GJN32672.1"/>
    </source>
</evidence>
<evidence type="ECO:0000313" key="3">
    <source>
        <dbReference type="Proteomes" id="UP001054889"/>
    </source>
</evidence>
<name>A0AAV5FCH4_ELECO</name>
<organism evidence="2 3">
    <name type="scientific">Eleusine coracana subsp. coracana</name>
    <dbReference type="NCBI Taxonomy" id="191504"/>
    <lineage>
        <taxon>Eukaryota</taxon>
        <taxon>Viridiplantae</taxon>
        <taxon>Streptophyta</taxon>
        <taxon>Embryophyta</taxon>
        <taxon>Tracheophyta</taxon>
        <taxon>Spermatophyta</taxon>
        <taxon>Magnoliopsida</taxon>
        <taxon>Liliopsida</taxon>
        <taxon>Poales</taxon>
        <taxon>Poaceae</taxon>
        <taxon>PACMAD clade</taxon>
        <taxon>Chloridoideae</taxon>
        <taxon>Cynodonteae</taxon>
        <taxon>Eleusininae</taxon>
        <taxon>Eleusine</taxon>
    </lineage>
</organism>
<feature type="region of interest" description="Disordered" evidence="1">
    <location>
        <begin position="30"/>
        <end position="72"/>
    </location>
</feature>
<sequence length="128" mass="13688">MTTATTTQHAERRPRLTTVRRCRAFTPWLALPDPSHRLSTHKPHKPQFSGQPGSAARGTALDGSPESAGLQDGCDPARLVLSSYFHDGVSGTHMLRHVPGGYRVGISGPASRVKPSAKLSPTVPRPCS</sequence>
<gene>
    <name evidence="2" type="primary">gb21192</name>
    <name evidence="2" type="ORF">PR202_gb21192</name>
</gene>
<keyword evidence="3" id="KW-1185">Reference proteome</keyword>